<dbReference type="Proteomes" id="UP000249239">
    <property type="component" value="Unassembled WGS sequence"/>
</dbReference>
<dbReference type="OrthoDB" id="1150508at2"/>
<dbReference type="EMBL" id="QKZK01000002">
    <property type="protein sequence ID" value="PZX20395.1"/>
    <property type="molecule type" value="Genomic_DNA"/>
</dbReference>
<comment type="caution">
    <text evidence="2">The sequence shown here is derived from an EMBL/GenBank/DDBJ whole genome shotgun (WGS) entry which is preliminary data.</text>
</comment>
<dbReference type="Pfam" id="PF19775">
    <property type="entry name" value="DUF6261"/>
    <property type="match status" value="1"/>
</dbReference>
<evidence type="ECO:0000256" key="1">
    <source>
        <dbReference type="SAM" id="MobiDB-lite"/>
    </source>
</evidence>
<protein>
    <submittedName>
        <fullName evidence="2">Uncharacterized protein</fullName>
    </submittedName>
</protein>
<evidence type="ECO:0000313" key="3">
    <source>
        <dbReference type="Proteomes" id="UP000249239"/>
    </source>
</evidence>
<evidence type="ECO:0000313" key="2">
    <source>
        <dbReference type="EMBL" id="PZX20395.1"/>
    </source>
</evidence>
<organism evidence="2 3">
    <name type="scientific">Breznakibacter xylanolyticus</name>
    <dbReference type="NCBI Taxonomy" id="990"/>
    <lineage>
        <taxon>Bacteria</taxon>
        <taxon>Pseudomonadati</taxon>
        <taxon>Bacteroidota</taxon>
        <taxon>Bacteroidia</taxon>
        <taxon>Marinilabiliales</taxon>
        <taxon>Marinilabiliaceae</taxon>
        <taxon>Breznakibacter</taxon>
    </lineage>
</organism>
<dbReference type="RefSeq" id="WP_111444122.1">
    <property type="nucleotide sequence ID" value="NZ_QKZK01000002.1"/>
</dbReference>
<name>A0A2W7NJ00_9BACT</name>
<feature type="compositionally biased region" description="Polar residues" evidence="1">
    <location>
        <begin position="240"/>
        <end position="251"/>
    </location>
</feature>
<dbReference type="AlphaFoldDB" id="A0A2W7NJ00"/>
<feature type="region of interest" description="Disordered" evidence="1">
    <location>
        <begin position="227"/>
        <end position="251"/>
    </location>
</feature>
<accession>A0A2W7NJ00</accession>
<sequence length="251" mass="27698">MKISIPHLAKYLLGDLLDYAYNVVMFCRQRQPSPSPIDPQVDAVQNAAEALNKNFKLEQANEHSGRLAVLDMERYRLIVGFRTTTEGLTYHFDSNTSSAAVQVLAAIDKYGGIARLPYEAESVSINSLLNDLATNAALISALETLHLMSWIDQLRLVNNQFQEVYLTRVGNVTDTKHTPTTELRAGLVQAIRDLNSHLSAHAILHPDAALNALITDINTLTARHNQIADHRTSRNKKTAEQTAANASGSQD</sequence>
<gene>
    <name evidence="2" type="ORF">LX69_00393</name>
</gene>
<reference evidence="2 3" key="1">
    <citation type="submission" date="2018-06" db="EMBL/GenBank/DDBJ databases">
        <title>Genomic Encyclopedia of Archaeal and Bacterial Type Strains, Phase II (KMG-II): from individual species to whole genera.</title>
        <authorList>
            <person name="Goeker M."/>
        </authorList>
    </citation>
    <scope>NUCLEOTIDE SEQUENCE [LARGE SCALE GENOMIC DNA]</scope>
    <source>
        <strain evidence="2 3">DSM 6779</strain>
    </source>
</reference>
<keyword evidence="3" id="KW-1185">Reference proteome</keyword>
<proteinExistence type="predicted"/>
<dbReference type="InterPro" id="IPR046228">
    <property type="entry name" value="DUF6261"/>
</dbReference>